<protein>
    <submittedName>
        <fullName evidence="2">Uncharacterized protein</fullName>
    </submittedName>
</protein>
<feature type="compositionally biased region" description="Basic residues" evidence="1">
    <location>
        <begin position="91"/>
        <end position="101"/>
    </location>
</feature>
<proteinExistence type="predicted"/>
<feature type="compositionally biased region" description="Polar residues" evidence="1">
    <location>
        <begin position="38"/>
        <end position="47"/>
    </location>
</feature>
<dbReference type="KEGG" id="kne:92180052"/>
<dbReference type="Proteomes" id="UP001388673">
    <property type="component" value="Unassembled WGS sequence"/>
</dbReference>
<keyword evidence="3" id="KW-1185">Reference proteome</keyword>
<reference evidence="2 3" key="1">
    <citation type="journal article" date="2024" name="bioRxiv">
        <title>Comparative genomics of Cryptococcus and Kwoniella reveals pathogenesis evolution and contrasting karyotype dynamics via intercentromeric recombination or chromosome fusion.</title>
        <authorList>
            <person name="Coelho M.A."/>
            <person name="David-Palma M."/>
            <person name="Shea T."/>
            <person name="Bowers K."/>
            <person name="McGinley-Smith S."/>
            <person name="Mohammad A.W."/>
            <person name="Gnirke A."/>
            <person name="Yurkov A.M."/>
            <person name="Nowrousian M."/>
            <person name="Sun S."/>
            <person name="Cuomo C.A."/>
            <person name="Heitman J."/>
        </authorList>
    </citation>
    <scope>NUCLEOTIDE SEQUENCE [LARGE SCALE GENOMIC DNA]</scope>
    <source>
        <strain evidence="2 3">CBS 13917</strain>
    </source>
</reference>
<name>A0AAW0Z1F7_9TREE</name>
<evidence type="ECO:0000313" key="2">
    <source>
        <dbReference type="EMBL" id="KAK8858565.1"/>
    </source>
</evidence>
<accession>A0AAW0Z1F7</accession>
<feature type="compositionally biased region" description="Basic and acidic residues" evidence="1">
    <location>
        <begin position="65"/>
        <end position="90"/>
    </location>
</feature>
<comment type="caution">
    <text evidence="2">The sequence shown here is derived from an EMBL/GenBank/DDBJ whole genome shotgun (WGS) entry which is preliminary data.</text>
</comment>
<evidence type="ECO:0000313" key="3">
    <source>
        <dbReference type="Proteomes" id="UP001388673"/>
    </source>
</evidence>
<feature type="region of interest" description="Disordered" evidence="1">
    <location>
        <begin position="38"/>
        <end position="101"/>
    </location>
</feature>
<feature type="region of interest" description="Disordered" evidence="1">
    <location>
        <begin position="1"/>
        <end position="20"/>
    </location>
</feature>
<feature type="compositionally biased region" description="Basic residues" evidence="1">
    <location>
        <begin position="48"/>
        <end position="64"/>
    </location>
</feature>
<dbReference type="AlphaFoldDB" id="A0AAW0Z1F7"/>
<gene>
    <name evidence="2" type="ORF">IAR55_002794</name>
</gene>
<dbReference type="EMBL" id="JBCAWK010000005">
    <property type="protein sequence ID" value="KAK8858565.1"/>
    <property type="molecule type" value="Genomic_DNA"/>
</dbReference>
<dbReference type="GeneID" id="92180052"/>
<evidence type="ECO:0000256" key="1">
    <source>
        <dbReference type="SAM" id="MobiDB-lite"/>
    </source>
</evidence>
<dbReference type="RefSeq" id="XP_066803406.1">
    <property type="nucleotide sequence ID" value="XM_066945905.1"/>
</dbReference>
<organism evidence="2 3">
    <name type="scientific">Kwoniella newhampshirensis</name>
    <dbReference type="NCBI Taxonomy" id="1651941"/>
    <lineage>
        <taxon>Eukaryota</taxon>
        <taxon>Fungi</taxon>
        <taxon>Dikarya</taxon>
        <taxon>Basidiomycota</taxon>
        <taxon>Agaricomycotina</taxon>
        <taxon>Tremellomycetes</taxon>
        <taxon>Tremellales</taxon>
        <taxon>Cryptococcaceae</taxon>
        <taxon>Kwoniella</taxon>
    </lineage>
</organism>
<sequence>MPAPSEAGPSARAAAMARPTPALPAKLAKNTRLPATMITPSGAVQPSQKHKAHKGQVSKKKKARIEKGKERAVELSGKLETKVKEREEKKAKRQRAKKAWE</sequence>